<dbReference type="EMBL" id="CAKASE010000083">
    <property type="protein sequence ID" value="CAG9585314.1"/>
    <property type="molecule type" value="Genomic_DNA"/>
</dbReference>
<evidence type="ECO:0000256" key="1">
    <source>
        <dbReference type="SAM" id="SignalP"/>
    </source>
</evidence>
<reference evidence="2" key="1">
    <citation type="submission" date="2021-09" db="EMBL/GenBank/DDBJ databases">
        <authorList>
            <person name="Martin H S."/>
        </authorList>
    </citation>
    <scope>NUCLEOTIDE SEQUENCE</scope>
</reference>
<evidence type="ECO:0000313" key="2">
    <source>
        <dbReference type="EMBL" id="CAG9585314.1"/>
    </source>
</evidence>
<keyword evidence="1" id="KW-0732">Signal</keyword>
<protein>
    <submittedName>
        <fullName evidence="2">(African queen) hypothetical protein</fullName>
    </submittedName>
</protein>
<accession>A0A8J2WFB5</accession>
<dbReference type="Proteomes" id="UP000789524">
    <property type="component" value="Unassembled WGS sequence"/>
</dbReference>
<gene>
    <name evidence="2" type="ORF">DCHRY22_LOCUS15762</name>
</gene>
<keyword evidence="3" id="KW-1185">Reference proteome</keyword>
<organism evidence="2 3">
    <name type="scientific">Danaus chrysippus</name>
    <name type="common">African queen</name>
    <dbReference type="NCBI Taxonomy" id="151541"/>
    <lineage>
        <taxon>Eukaryota</taxon>
        <taxon>Metazoa</taxon>
        <taxon>Ecdysozoa</taxon>
        <taxon>Arthropoda</taxon>
        <taxon>Hexapoda</taxon>
        <taxon>Insecta</taxon>
        <taxon>Pterygota</taxon>
        <taxon>Neoptera</taxon>
        <taxon>Endopterygota</taxon>
        <taxon>Lepidoptera</taxon>
        <taxon>Glossata</taxon>
        <taxon>Ditrysia</taxon>
        <taxon>Papilionoidea</taxon>
        <taxon>Nymphalidae</taxon>
        <taxon>Danainae</taxon>
        <taxon>Danaini</taxon>
        <taxon>Danaina</taxon>
        <taxon>Danaus</taxon>
        <taxon>Anosia</taxon>
    </lineage>
</organism>
<evidence type="ECO:0000313" key="3">
    <source>
        <dbReference type="Proteomes" id="UP000789524"/>
    </source>
</evidence>
<feature type="chain" id="PRO_5035151998" evidence="1">
    <location>
        <begin position="24"/>
        <end position="186"/>
    </location>
</feature>
<name>A0A8J2WFB5_9NEOP</name>
<sequence>MYKLTITVCLVVLIANFCKISSANDETKQYNPILMVHEQLKKQVSENQDSLSPLGHVLRNDKSLEGLKDDEVDYRSRRSLKSAESHENNFRTRRYVENKAASRQASFENINSEELPHPGRFYRSLKSAEEVFSHEVGRRSTRSLKSAESHENHFRTRRYIEKAAASRQASFENINSEELPRPARVN</sequence>
<dbReference type="AlphaFoldDB" id="A0A8J2WFB5"/>
<feature type="signal peptide" evidence="1">
    <location>
        <begin position="1"/>
        <end position="23"/>
    </location>
</feature>
<proteinExistence type="predicted"/>
<comment type="caution">
    <text evidence="2">The sequence shown here is derived from an EMBL/GenBank/DDBJ whole genome shotgun (WGS) entry which is preliminary data.</text>
</comment>